<feature type="chain" id="PRO_5012623665" evidence="1">
    <location>
        <begin position="25"/>
        <end position="90"/>
    </location>
</feature>
<organism evidence="2 3">
    <name type="scientific">Tumebacillus algifaecis</name>
    <dbReference type="NCBI Taxonomy" id="1214604"/>
    <lineage>
        <taxon>Bacteria</taxon>
        <taxon>Bacillati</taxon>
        <taxon>Bacillota</taxon>
        <taxon>Bacilli</taxon>
        <taxon>Bacillales</taxon>
        <taxon>Alicyclobacillaceae</taxon>
        <taxon>Tumebacillus</taxon>
    </lineage>
</organism>
<dbReference type="EMBL" id="CP022657">
    <property type="protein sequence ID" value="ASS77029.1"/>
    <property type="molecule type" value="Genomic_DNA"/>
</dbReference>
<evidence type="ECO:0000313" key="3">
    <source>
        <dbReference type="Proteomes" id="UP000214688"/>
    </source>
</evidence>
<dbReference type="RefSeq" id="WP_094238251.1">
    <property type="nucleotide sequence ID" value="NZ_CP022657.1"/>
</dbReference>
<dbReference type="AlphaFoldDB" id="A0A223D606"/>
<evidence type="ECO:0000256" key="1">
    <source>
        <dbReference type="SAM" id="SignalP"/>
    </source>
</evidence>
<protein>
    <submittedName>
        <fullName evidence="2">Uncharacterized protein</fullName>
    </submittedName>
</protein>
<dbReference type="Proteomes" id="UP000214688">
    <property type="component" value="Chromosome"/>
</dbReference>
<keyword evidence="3" id="KW-1185">Reference proteome</keyword>
<dbReference type="KEGG" id="tab:CIG75_20400"/>
<proteinExistence type="predicted"/>
<reference evidence="2 3" key="1">
    <citation type="journal article" date="2015" name="Int. J. Syst. Evol. Microbiol.">
        <title>Tumebacillus algifaecis sp. nov., isolated from decomposing algal scum.</title>
        <authorList>
            <person name="Wu Y.F."/>
            <person name="Zhang B."/>
            <person name="Xing P."/>
            <person name="Wu Q.L."/>
            <person name="Liu S.J."/>
        </authorList>
    </citation>
    <scope>NUCLEOTIDE SEQUENCE [LARGE SCALE GENOMIC DNA]</scope>
    <source>
        <strain evidence="2 3">THMBR28</strain>
    </source>
</reference>
<keyword evidence="1" id="KW-0732">Signal</keyword>
<name>A0A223D606_9BACL</name>
<feature type="signal peptide" evidence="1">
    <location>
        <begin position="1"/>
        <end position="24"/>
    </location>
</feature>
<evidence type="ECO:0000313" key="2">
    <source>
        <dbReference type="EMBL" id="ASS77029.1"/>
    </source>
</evidence>
<sequence>MKKIVTGMFAAVVLAASLSGVASADYCYNKTMQYPTGSTYCNASIDCSPFNPFTKPPTNMQDYMMKETCEKSNGSVYYSYFVQSEAVGCC</sequence>
<accession>A0A223D606</accession>
<gene>
    <name evidence="2" type="ORF">CIG75_20400</name>
</gene>